<accession>A0ABW2APN2</accession>
<evidence type="ECO:0000313" key="1">
    <source>
        <dbReference type="EMBL" id="MFC6712730.1"/>
    </source>
</evidence>
<gene>
    <name evidence="1" type="ORF">ACFQBT_02230</name>
</gene>
<proteinExistence type="predicted"/>
<comment type="caution">
    <text evidence="1">The sequence shown here is derived from an EMBL/GenBank/DDBJ whole genome shotgun (WGS) entry which is preliminary data.</text>
</comment>
<reference evidence="2" key="1">
    <citation type="journal article" date="2019" name="Int. J. Syst. Evol. Microbiol.">
        <title>The Global Catalogue of Microorganisms (GCM) 10K type strain sequencing project: providing services to taxonomists for standard genome sequencing and annotation.</title>
        <authorList>
            <consortium name="The Broad Institute Genomics Platform"/>
            <consortium name="The Broad Institute Genome Sequencing Center for Infectious Disease"/>
            <person name="Wu L."/>
            <person name="Ma J."/>
        </authorList>
    </citation>
    <scope>NUCLEOTIDE SEQUENCE [LARGE SCALE GENOMIC DNA]</scope>
    <source>
        <strain evidence="2">NBRC 106593</strain>
    </source>
</reference>
<dbReference type="EMBL" id="JBHSWJ010000002">
    <property type="protein sequence ID" value="MFC6712730.1"/>
    <property type="molecule type" value="Genomic_DNA"/>
</dbReference>
<protein>
    <submittedName>
        <fullName evidence="1">Uncharacterized protein</fullName>
    </submittedName>
</protein>
<sequence>MSEDADLSRLGLDHLIPVGPTPDLPQVDPDAQILALLGQIADRLAAIESKLVSQETKVDDLGQELHVLFTMTARSGSGRTLIALADAIAAKLEA</sequence>
<organism evidence="1 2">
    <name type="scientific">Branchiibius cervicis</name>
    <dbReference type="NCBI Taxonomy" id="908252"/>
    <lineage>
        <taxon>Bacteria</taxon>
        <taxon>Bacillati</taxon>
        <taxon>Actinomycetota</taxon>
        <taxon>Actinomycetes</taxon>
        <taxon>Micrococcales</taxon>
        <taxon>Dermacoccaceae</taxon>
        <taxon>Branchiibius</taxon>
    </lineage>
</organism>
<dbReference type="RefSeq" id="WP_377820199.1">
    <property type="nucleotide sequence ID" value="NZ_JBHSWJ010000002.1"/>
</dbReference>
<keyword evidence="2" id="KW-1185">Reference proteome</keyword>
<evidence type="ECO:0000313" key="2">
    <source>
        <dbReference type="Proteomes" id="UP001596356"/>
    </source>
</evidence>
<name>A0ABW2APN2_9MICO</name>
<dbReference type="Proteomes" id="UP001596356">
    <property type="component" value="Unassembled WGS sequence"/>
</dbReference>